<evidence type="ECO:0000256" key="5">
    <source>
        <dbReference type="SAM" id="MobiDB-lite"/>
    </source>
</evidence>
<dbReference type="EMBL" id="KZ819603">
    <property type="protein sequence ID" value="PWN35578.1"/>
    <property type="molecule type" value="Genomic_DNA"/>
</dbReference>
<evidence type="ECO:0000313" key="7">
    <source>
        <dbReference type="Proteomes" id="UP000245771"/>
    </source>
</evidence>
<evidence type="ECO:0000256" key="2">
    <source>
        <dbReference type="ARBA" id="ARBA00023128"/>
    </source>
</evidence>
<proteinExistence type="inferred from homology"/>
<keyword evidence="7" id="KW-1185">Reference proteome</keyword>
<sequence length="80" mass="9389">MHPHLANEKQVHCGELIDQLQQCHQAGFMHKYMGGCNGIKEELNACLREERLIRTQKNREASKAQNEKKKAMWKDIDENR</sequence>
<dbReference type="FunCoup" id="A0A316VER5">
    <property type="interactions" value="138"/>
</dbReference>
<comment type="subcellular location">
    <subcellularLocation>
        <location evidence="4">Mitochondrion inner membrane</location>
    </subcellularLocation>
</comment>
<dbReference type="Pfam" id="PF08583">
    <property type="entry name" value="Cmc1"/>
    <property type="match status" value="1"/>
</dbReference>
<dbReference type="InterPro" id="IPR013892">
    <property type="entry name" value="Cyt_c_biogenesis_Cmc1-like"/>
</dbReference>
<keyword evidence="4" id="KW-0143">Chaperone</keyword>
<keyword evidence="3" id="KW-1015">Disulfide bond</keyword>
<comment type="similarity">
    <text evidence="1 4">Belongs to the CMC family.</text>
</comment>
<feature type="region of interest" description="Disordered" evidence="5">
    <location>
        <begin position="56"/>
        <end position="80"/>
    </location>
</feature>
<reference evidence="6 7" key="1">
    <citation type="journal article" date="2018" name="Mol. Biol. Evol.">
        <title>Broad Genomic Sampling Reveals a Smut Pathogenic Ancestry of the Fungal Clade Ustilaginomycotina.</title>
        <authorList>
            <person name="Kijpornyongpan T."/>
            <person name="Mondo S.J."/>
            <person name="Barry K."/>
            <person name="Sandor L."/>
            <person name="Lee J."/>
            <person name="Lipzen A."/>
            <person name="Pangilinan J."/>
            <person name="LaButti K."/>
            <person name="Hainaut M."/>
            <person name="Henrissat B."/>
            <person name="Grigoriev I.V."/>
            <person name="Spatafora J.W."/>
            <person name="Aime M.C."/>
        </authorList>
    </citation>
    <scope>NUCLEOTIDE SEQUENCE [LARGE SCALE GENOMIC DNA]</scope>
    <source>
        <strain evidence="6 7">MCA 3882</strain>
    </source>
</reference>
<dbReference type="InParanoid" id="A0A316VER5"/>
<dbReference type="RefSeq" id="XP_025355880.1">
    <property type="nucleotide sequence ID" value="XM_025498772.1"/>
</dbReference>
<organism evidence="6 7">
    <name type="scientific">Meira miltonrushii</name>
    <dbReference type="NCBI Taxonomy" id="1280837"/>
    <lineage>
        <taxon>Eukaryota</taxon>
        <taxon>Fungi</taxon>
        <taxon>Dikarya</taxon>
        <taxon>Basidiomycota</taxon>
        <taxon>Ustilaginomycotina</taxon>
        <taxon>Exobasidiomycetes</taxon>
        <taxon>Exobasidiales</taxon>
        <taxon>Brachybasidiaceae</taxon>
        <taxon>Meira</taxon>
    </lineage>
</organism>
<dbReference type="GeneID" id="37020553"/>
<evidence type="ECO:0000313" key="6">
    <source>
        <dbReference type="EMBL" id="PWN35578.1"/>
    </source>
</evidence>
<protein>
    <recommendedName>
        <fullName evidence="4">COX assembly mitochondrial protein</fullName>
    </recommendedName>
</protein>
<evidence type="ECO:0000256" key="3">
    <source>
        <dbReference type="ARBA" id="ARBA00023157"/>
    </source>
</evidence>
<evidence type="ECO:0000256" key="4">
    <source>
        <dbReference type="RuleBase" id="RU364104"/>
    </source>
</evidence>
<dbReference type="Proteomes" id="UP000245771">
    <property type="component" value="Unassembled WGS sequence"/>
</dbReference>
<name>A0A316VER5_9BASI</name>
<accession>A0A316VER5</accession>
<keyword evidence="4" id="KW-0472">Membrane</keyword>
<dbReference type="STRING" id="1280837.A0A316VER5"/>
<dbReference type="AlphaFoldDB" id="A0A316VER5"/>
<dbReference type="PANTHER" id="PTHR22977:SF1">
    <property type="entry name" value="COX ASSEMBLY MITOCHONDRIAL PROTEIN 2 HOMOLOG"/>
    <property type="match status" value="1"/>
</dbReference>
<evidence type="ECO:0000256" key="1">
    <source>
        <dbReference type="ARBA" id="ARBA00007347"/>
    </source>
</evidence>
<dbReference type="GO" id="GO:0005743">
    <property type="term" value="C:mitochondrial inner membrane"/>
    <property type="evidence" value="ECO:0007669"/>
    <property type="project" value="UniProtKB-SubCell"/>
</dbReference>
<comment type="function">
    <text evidence="4">Required for mitochondrial cytochrome c oxidase (COX) assembly and respiration.</text>
</comment>
<keyword evidence="4" id="KW-0999">Mitochondrion inner membrane</keyword>
<keyword evidence="2 4" id="KW-0496">Mitochondrion</keyword>
<gene>
    <name evidence="6" type="ORF">FA14DRAFT_160661</name>
</gene>
<dbReference type="PANTHER" id="PTHR22977">
    <property type="entry name" value="COX ASSEMBLY MITOCHONDRIAL PROTEIN"/>
    <property type="match status" value="1"/>
</dbReference>
<dbReference type="OrthoDB" id="532630at2759"/>